<evidence type="ECO:0000256" key="1">
    <source>
        <dbReference type="SAM" id="MobiDB-lite"/>
    </source>
</evidence>
<keyword evidence="3" id="KW-1185">Reference proteome</keyword>
<organism evidence="2 3">
    <name type="scientific">Trichonephila clavata</name>
    <name type="common">Joro spider</name>
    <name type="synonym">Nephila clavata</name>
    <dbReference type="NCBI Taxonomy" id="2740835"/>
    <lineage>
        <taxon>Eukaryota</taxon>
        <taxon>Metazoa</taxon>
        <taxon>Ecdysozoa</taxon>
        <taxon>Arthropoda</taxon>
        <taxon>Chelicerata</taxon>
        <taxon>Arachnida</taxon>
        <taxon>Araneae</taxon>
        <taxon>Araneomorphae</taxon>
        <taxon>Entelegynae</taxon>
        <taxon>Araneoidea</taxon>
        <taxon>Nephilidae</taxon>
        <taxon>Trichonephila</taxon>
    </lineage>
</organism>
<dbReference type="Proteomes" id="UP000887116">
    <property type="component" value="Unassembled WGS sequence"/>
</dbReference>
<proteinExistence type="predicted"/>
<feature type="compositionally biased region" description="Polar residues" evidence="1">
    <location>
        <begin position="418"/>
        <end position="434"/>
    </location>
</feature>
<dbReference type="AlphaFoldDB" id="A0A8X6FKM0"/>
<feature type="region of interest" description="Disordered" evidence="1">
    <location>
        <begin position="418"/>
        <end position="467"/>
    </location>
</feature>
<comment type="caution">
    <text evidence="2">The sequence shown here is derived from an EMBL/GenBank/DDBJ whole genome shotgun (WGS) entry which is preliminary data.</text>
</comment>
<protein>
    <submittedName>
        <fullName evidence="2">Uncharacterized protein</fullName>
    </submittedName>
</protein>
<accession>A0A8X6FKM0</accession>
<name>A0A8X6FKM0_TRICU</name>
<evidence type="ECO:0000313" key="2">
    <source>
        <dbReference type="EMBL" id="GFQ82807.1"/>
    </source>
</evidence>
<feature type="compositionally biased region" description="Polar residues" evidence="1">
    <location>
        <begin position="442"/>
        <end position="458"/>
    </location>
</feature>
<sequence>MEQSADGCATGILIDFSNTSISKGNKVEGCTESLVEEEINVKSSHLWNVDDVQNQNVNPCLFSEKKTCHTPKSKWRSPSPQSMKIISHEASLIIDKLSTSTEDMLCDEVFPAIKSLDDGCFDELHSKSENVPVTDKFICEKVPENNLLVNENISVIKNFNDPHVKSEIALEKDNFLCDKMSENSLSFCGDISERKVGKNNSPVEEIASDCSKVFYEKQLATPLKSKMIAAVKLSFISEEKPEIPLISENACNKESVTALDLNKDSDKKTRHKTSVENGNPTIFEQTKTLDNRSESEPLVRVKQSLGLSKGFGFKSSNKRYVEGKKENLMQHAGNKFPVNEIGLKKTEKAFSLVENELKELKISDKVLEIKPIIEQCPGKSIAALPVPLENRQGKSVMNTSQNYLTKEAIGKYSFKSNVQPQPFSRSKQPLSKSASMKLGTPVVQSVRRSNSFQTQRGKNSIPAVEKKSTSSAISSCSRVLKPRMSLSLASNDGKGLSTPLKFGANIQKAKSFNSATTNPNRRASGIYFSSEIKVPVPNIRNSTLQKPVSTSSRPRFSSRLHLPSPLPGFMNDNLAKKLF</sequence>
<reference evidence="2" key="1">
    <citation type="submission" date="2020-07" db="EMBL/GenBank/DDBJ databases">
        <title>Multicomponent nature underlies the extraordinary mechanical properties of spider dragline silk.</title>
        <authorList>
            <person name="Kono N."/>
            <person name="Nakamura H."/>
            <person name="Mori M."/>
            <person name="Yoshida Y."/>
            <person name="Ohtoshi R."/>
            <person name="Malay A.D."/>
            <person name="Moran D.A.P."/>
            <person name="Tomita M."/>
            <person name="Numata K."/>
            <person name="Arakawa K."/>
        </authorList>
    </citation>
    <scope>NUCLEOTIDE SEQUENCE</scope>
</reference>
<evidence type="ECO:0000313" key="3">
    <source>
        <dbReference type="Proteomes" id="UP000887116"/>
    </source>
</evidence>
<dbReference type="EMBL" id="BMAO01032506">
    <property type="protein sequence ID" value="GFQ82807.1"/>
    <property type="molecule type" value="Genomic_DNA"/>
</dbReference>
<gene>
    <name evidence="2" type="primary">AVEN_143729_1</name>
    <name evidence="2" type="ORF">TNCT_239671</name>
</gene>
<dbReference type="OrthoDB" id="6429980at2759"/>